<dbReference type="AlphaFoldDB" id="A0A397EIN9"/>
<dbReference type="SMART" id="SM00368">
    <property type="entry name" value="LRR_RI"/>
    <property type="match status" value="3"/>
</dbReference>
<name>A0A397EIN9_APHAT</name>
<proteinExistence type="predicted"/>
<dbReference type="InterPro" id="IPR001611">
    <property type="entry name" value="Leu-rich_rpt"/>
</dbReference>
<dbReference type="InterPro" id="IPR052394">
    <property type="entry name" value="LRR-containing"/>
</dbReference>
<dbReference type="EMBL" id="QUTE01017428">
    <property type="protein sequence ID" value="RHY93164.1"/>
    <property type="molecule type" value="Genomic_DNA"/>
</dbReference>
<sequence length="389" mass="42951">VHMSTTSTDLISEIPDDSESLHELLAVREPTVPTHIDHANLGTLAEVDRTFKSKVQAMGQRSWHAISLTEVCRDKSESINWRSSNIGFIEITALSVYVSFTNRNLMSLNLSGNQIGPVGCATLGKALLTNNSLEVLDLSSCDLTGSPFRPSYEGLMSLVKGIESNRSVLLHLNLANNALLPTGVRLMCTSVAFHPTLTSLNISNNQAGLFREKQGYLGIANLLRYSSRLISLDMADNPLQRNARPAFVAALAANQTLTTLNAANCALDNTAWPHESLNVDGVLFQYKSLVDFAVDLDGLQTLLTAFHSLNVDMSTSMYALLAGDDLNAPNRLFLSGLFNTNLFEERQVLGSDFVHLELGLYFRHYNRILLIQRKHLDTSVRTIQEKVRF</sequence>
<dbReference type="PANTHER" id="PTHR24114">
    <property type="entry name" value="LEUCINE RICH REPEAT FAMILY PROTEIN"/>
    <property type="match status" value="1"/>
</dbReference>
<reference evidence="1 2" key="1">
    <citation type="submission" date="2018-08" db="EMBL/GenBank/DDBJ databases">
        <title>Aphanomyces genome sequencing and annotation.</title>
        <authorList>
            <person name="Minardi D."/>
            <person name="Oidtmann B."/>
            <person name="Van Der Giezen M."/>
            <person name="Studholme D.J."/>
        </authorList>
    </citation>
    <scope>NUCLEOTIDE SEQUENCE [LARGE SCALE GENOMIC DNA]</scope>
    <source>
        <strain evidence="1 2">197901</strain>
    </source>
</reference>
<feature type="non-terminal residue" evidence="1">
    <location>
        <position position="1"/>
    </location>
</feature>
<dbReference type="PANTHER" id="PTHR24114:SF2">
    <property type="entry name" value="F-BOX DOMAIN-CONTAINING PROTEIN-RELATED"/>
    <property type="match status" value="1"/>
</dbReference>
<organism evidence="1 2">
    <name type="scientific">Aphanomyces astaci</name>
    <name type="common">Crayfish plague agent</name>
    <dbReference type="NCBI Taxonomy" id="112090"/>
    <lineage>
        <taxon>Eukaryota</taxon>
        <taxon>Sar</taxon>
        <taxon>Stramenopiles</taxon>
        <taxon>Oomycota</taxon>
        <taxon>Saprolegniomycetes</taxon>
        <taxon>Saprolegniales</taxon>
        <taxon>Verrucalvaceae</taxon>
        <taxon>Aphanomyces</taxon>
    </lineage>
</organism>
<gene>
    <name evidence="1" type="ORF">DYB31_016327</name>
</gene>
<dbReference type="SUPFAM" id="SSF52047">
    <property type="entry name" value="RNI-like"/>
    <property type="match status" value="1"/>
</dbReference>
<dbReference type="Proteomes" id="UP000266196">
    <property type="component" value="Unassembled WGS sequence"/>
</dbReference>
<comment type="caution">
    <text evidence="1">The sequence shown here is derived from an EMBL/GenBank/DDBJ whole genome shotgun (WGS) entry which is preliminary data.</text>
</comment>
<dbReference type="InterPro" id="IPR032675">
    <property type="entry name" value="LRR_dom_sf"/>
</dbReference>
<evidence type="ECO:0000313" key="2">
    <source>
        <dbReference type="Proteomes" id="UP000266196"/>
    </source>
</evidence>
<dbReference type="Gene3D" id="3.80.10.10">
    <property type="entry name" value="Ribonuclease Inhibitor"/>
    <property type="match status" value="2"/>
</dbReference>
<dbReference type="Pfam" id="PF13516">
    <property type="entry name" value="LRR_6"/>
    <property type="match status" value="2"/>
</dbReference>
<protein>
    <submittedName>
        <fullName evidence="1">Uncharacterized protein</fullName>
    </submittedName>
</protein>
<dbReference type="VEuPathDB" id="FungiDB:H257_04310"/>
<evidence type="ECO:0000313" key="1">
    <source>
        <dbReference type="EMBL" id="RHY93164.1"/>
    </source>
</evidence>
<accession>A0A397EIN9</accession>